<proteinExistence type="predicted"/>
<organism evidence="1 2">
    <name type="scientific">Chionoecetes opilio</name>
    <name type="common">Atlantic snow crab</name>
    <name type="synonym">Cancer opilio</name>
    <dbReference type="NCBI Taxonomy" id="41210"/>
    <lineage>
        <taxon>Eukaryota</taxon>
        <taxon>Metazoa</taxon>
        <taxon>Ecdysozoa</taxon>
        <taxon>Arthropoda</taxon>
        <taxon>Crustacea</taxon>
        <taxon>Multicrustacea</taxon>
        <taxon>Malacostraca</taxon>
        <taxon>Eumalacostraca</taxon>
        <taxon>Eucarida</taxon>
        <taxon>Decapoda</taxon>
        <taxon>Pleocyemata</taxon>
        <taxon>Brachyura</taxon>
        <taxon>Eubrachyura</taxon>
        <taxon>Majoidea</taxon>
        <taxon>Majidae</taxon>
        <taxon>Chionoecetes</taxon>
    </lineage>
</organism>
<evidence type="ECO:0000313" key="2">
    <source>
        <dbReference type="Proteomes" id="UP000770661"/>
    </source>
</evidence>
<accession>A0A8J4Y749</accession>
<evidence type="ECO:0000313" key="1">
    <source>
        <dbReference type="EMBL" id="KAG0717986.1"/>
    </source>
</evidence>
<dbReference type="AlphaFoldDB" id="A0A8J4Y749"/>
<dbReference type="Proteomes" id="UP000770661">
    <property type="component" value="Unassembled WGS sequence"/>
</dbReference>
<sequence length="93" mass="10262">MLQDNLQYVVPACQPEQGATEKIFQVYTGACEQAAVRGRRIEGKANYLLPGTDKLDLLENRPCDFLSRSILCDGDSQDLLEVLPGRNHGNAVL</sequence>
<name>A0A8J4Y749_CHIOP</name>
<dbReference type="EMBL" id="JACEEZ010016816">
    <property type="protein sequence ID" value="KAG0717986.1"/>
    <property type="molecule type" value="Genomic_DNA"/>
</dbReference>
<gene>
    <name evidence="1" type="ORF">GWK47_053371</name>
</gene>
<comment type="caution">
    <text evidence="1">The sequence shown here is derived from an EMBL/GenBank/DDBJ whole genome shotgun (WGS) entry which is preliminary data.</text>
</comment>
<protein>
    <submittedName>
        <fullName evidence="1">Uncharacterized protein</fullName>
    </submittedName>
</protein>
<reference evidence="1" key="1">
    <citation type="submission" date="2020-07" db="EMBL/GenBank/DDBJ databases">
        <title>The High-quality genome of the commercially important snow crab, Chionoecetes opilio.</title>
        <authorList>
            <person name="Jeong J.-H."/>
            <person name="Ryu S."/>
        </authorList>
    </citation>
    <scope>NUCLEOTIDE SEQUENCE</scope>
    <source>
        <strain evidence="1">MADBK_172401_WGS</strain>
        <tissue evidence="1">Digestive gland</tissue>
    </source>
</reference>
<keyword evidence="2" id="KW-1185">Reference proteome</keyword>